<evidence type="ECO:0000313" key="3">
    <source>
        <dbReference type="Proteomes" id="UP001304300"/>
    </source>
</evidence>
<accession>A0AAQ3QX45</accession>
<dbReference type="EMBL" id="CP136920">
    <property type="protein sequence ID" value="WOO42510.1"/>
    <property type="molecule type" value="Genomic_DNA"/>
</dbReference>
<dbReference type="Proteomes" id="UP001304300">
    <property type="component" value="Chromosome"/>
</dbReference>
<dbReference type="RefSeq" id="WP_317835032.1">
    <property type="nucleotide sequence ID" value="NZ_CP136920.1"/>
</dbReference>
<gene>
    <name evidence="2" type="ORF">RZN69_05365</name>
</gene>
<protein>
    <submittedName>
        <fullName evidence="2">GDSL-type esterase/lipase family protein</fullName>
    </submittedName>
</protein>
<organism evidence="2 3">
    <name type="scientific">Rubellicoccus peritrichatus</name>
    <dbReference type="NCBI Taxonomy" id="3080537"/>
    <lineage>
        <taxon>Bacteria</taxon>
        <taxon>Pseudomonadati</taxon>
        <taxon>Verrucomicrobiota</taxon>
        <taxon>Opitutia</taxon>
        <taxon>Puniceicoccales</taxon>
        <taxon>Cerasicoccaceae</taxon>
        <taxon>Rubellicoccus</taxon>
    </lineage>
</organism>
<name>A0AAQ3QX45_9BACT</name>
<dbReference type="InterPro" id="IPR036514">
    <property type="entry name" value="SGNH_hydro_sf"/>
</dbReference>
<dbReference type="KEGG" id="puo:RZN69_05365"/>
<evidence type="ECO:0000313" key="2">
    <source>
        <dbReference type="EMBL" id="WOO42510.1"/>
    </source>
</evidence>
<sequence>MFDWYEDEVRGHEGKLALRAKPELRGRVVLYGSSTLRLWEQFDSHFPELSFVNLAFGGSTLEACAYFFERLIPPCDPRSIVFYAGDNDLGDGHEPNKVIDSLKTLLDKVDRAGLGEIPFAFIAIKPSIARWPLRDKIRKVNQVAEQWMAERPNRHYLDIWPPMLNEHGHPRKELYVEDGLHLSWDGYDVWADVLRAHANSIF</sequence>
<keyword evidence="3" id="KW-1185">Reference proteome</keyword>
<proteinExistence type="predicted"/>
<reference evidence="2 3" key="1">
    <citation type="submission" date="2023-10" db="EMBL/GenBank/DDBJ databases">
        <title>Rubellicoccus peritrichatus gen. nov., sp. nov., isolated from an algae of coral reef tank.</title>
        <authorList>
            <person name="Luo J."/>
        </authorList>
    </citation>
    <scope>NUCLEOTIDE SEQUENCE [LARGE SCALE GENOMIC DNA]</scope>
    <source>
        <strain evidence="2 3">CR14</strain>
    </source>
</reference>
<dbReference type="Gene3D" id="3.40.50.1110">
    <property type="entry name" value="SGNH hydrolase"/>
    <property type="match status" value="1"/>
</dbReference>
<dbReference type="GO" id="GO:0016788">
    <property type="term" value="F:hydrolase activity, acting on ester bonds"/>
    <property type="evidence" value="ECO:0007669"/>
    <property type="project" value="UniProtKB-ARBA"/>
</dbReference>
<dbReference type="AlphaFoldDB" id="A0AAQ3QX45"/>
<dbReference type="SUPFAM" id="SSF52266">
    <property type="entry name" value="SGNH hydrolase"/>
    <property type="match status" value="1"/>
</dbReference>
<feature type="domain" description="SGNH hydrolase-type esterase" evidence="1">
    <location>
        <begin position="39"/>
        <end position="188"/>
    </location>
</feature>
<dbReference type="InterPro" id="IPR013830">
    <property type="entry name" value="SGNH_hydro"/>
</dbReference>
<dbReference type="Pfam" id="PF13472">
    <property type="entry name" value="Lipase_GDSL_2"/>
    <property type="match status" value="1"/>
</dbReference>
<evidence type="ECO:0000259" key="1">
    <source>
        <dbReference type="Pfam" id="PF13472"/>
    </source>
</evidence>